<dbReference type="Gene3D" id="3.40.50.1910">
    <property type="match status" value="2"/>
</dbReference>
<evidence type="ECO:0000256" key="1">
    <source>
        <dbReference type="ARBA" id="ARBA00009884"/>
    </source>
</evidence>
<evidence type="ECO:0000313" key="2">
    <source>
        <dbReference type="EMBL" id="CAI5445878.1"/>
    </source>
</evidence>
<dbReference type="InterPro" id="IPR043154">
    <property type="entry name" value="Sec-1-like_dom1"/>
</dbReference>
<dbReference type="GO" id="GO:0016192">
    <property type="term" value="P:vesicle-mediated transport"/>
    <property type="evidence" value="ECO:0007669"/>
    <property type="project" value="InterPro"/>
</dbReference>
<gene>
    <name evidence="2" type="ORF">CAMP_LOCUS8515</name>
</gene>
<proteinExistence type="inferred from homology"/>
<dbReference type="PANTHER" id="PTHR11679">
    <property type="entry name" value="VESICLE PROTEIN SORTING-ASSOCIATED"/>
    <property type="match status" value="1"/>
</dbReference>
<dbReference type="Gene3D" id="3.40.50.2060">
    <property type="match status" value="1"/>
</dbReference>
<dbReference type="InterPro" id="IPR043155">
    <property type="entry name" value="VPS33_dom3b"/>
</dbReference>
<name>A0A9P1IJ74_9PELO</name>
<comment type="caution">
    <text evidence="2">The sequence shown here is derived from an EMBL/GenBank/DDBJ whole genome shotgun (WGS) entry which is preliminary data.</text>
</comment>
<organism evidence="2 3">
    <name type="scientific">Caenorhabditis angaria</name>
    <dbReference type="NCBI Taxonomy" id="860376"/>
    <lineage>
        <taxon>Eukaryota</taxon>
        <taxon>Metazoa</taxon>
        <taxon>Ecdysozoa</taxon>
        <taxon>Nematoda</taxon>
        <taxon>Chromadorea</taxon>
        <taxon>Rhabditida</taxon>
        <taxon>Rhabditina</taxon>
        <taxon>Rhabditomorpha</taxon>
        <taxon>Rhabditoidea</taxon>
        <taxon>Rhabditidae</taxon>
        <taxon>Peloderinae</taxon>
        <taxon>Caenorhabditis</taxon>
    </lineage>
</organism>
<accession>A0A9P1IJ74</accession>
<evidence type="ECO:0000313" key="3">
    <source>
        <dbReference type="Proteomes" id="UP001152747"/>
    </source>
</evidence>
<reference evidence="2" key="1">
    <citation type="submission" date="2022-11" db="EMBL/GenBank/DDBJ databases">
        <authorList>
            <person name="Kikuchi T."/>
        </authorList>
    </citation>
    <scope>NUCLEOTIDE SEQUENCE</scope>
    <source>
        <strain evidence="2">PS1010</strain>
    </source>
</reference>
<dbReference type="AlphaFoldDB" id="A0A9P1IJ74"/>
<dbReference type="OrthoDB" id="10262287at2759"/>
<keyword evidence="3" id="KW-1185">Reference proteome</keyword>
<dbReference type="EMBL" id="CANHGI010000003">
    <property type="protein sequence ID" value="CAI5445878.1"/>
    <property type="molecule type" value="Genomic_DNA"/>
</dbReference>
<protein>
    <submittedName>
        <fullName evidence="2">Uncharacterized protein</fullName>
    </submittedName>
</protein>
<dbReference type="Gene3D" id="1.25.40.850">
    <property type="match status" value="1"/>
</dbReference>
<dbReference type="SUPFAM" id="SSF56815">
    <property type="entry name" value="Sec1/munc18-like (SM) proteins"/>
    <property type="match status" value="1"/>
</dbReference>
<dbReference type="InterPro" id="IPR036045">
    <property type="entry name" value="Sec1-like_sf"/>
</dbReference>
<comment type="similarity">
    <text evidence="1">Belongs to the STXBP/unc-18/SEC1 family.</text>
</comment>
<dbReference type="InterPro" id="IPR001619">
    <property type="entry name" value="Sec1-like"/>
</dbReference>
<dbReference type="Pfam" id="PF00995">
    <property type="entry name" value="Sec1"/>
    <property type="match status" value="1"/>
</dbReference>
<dbReference type="InterPro" id="IPR027482">
    <property type="entry name" value="Sec1-like_dom2"/>
</dbReference>
<dbReference type="Proteomes" id="UP001152747">
    <property type="component" value="Unassembled WGS sequence"/>
</dbReference>
<sequence>MDEHTQFVEGTVEVKSALEYGRSILFSVLDSLDGDKTIVWDRDRSLMHRVNLFAGASLLATHGVVANHGIETRKRAETPHVVFFLSPTIISLDLLCDYIDNVQNDPKTLYQVFFIPEAWYVVREKLKLRENGKYWERLESVKEIPLCWLPRDGECLSLSQPQIASKLLLNGDWTPLHKCATALNQLIDMSRGDITINPNQRVMTIYSRGKWSQDVAKMVQRIRTSTEVTNNNIFIPGVTDSSLKINRIVIIDRWIDPLTPMLTQLTYSGLLDEMFKTGMVNSIKVPLGEFEEKDDADPFDSKEIYLTDEIYHRLKHSHINCFGQEAAKILTELKEDEQFDREKMSVAEYAVLVKKMPRILKRKQFTSTHMRLAEMTRMHLYCKLSDTVKNEKELLEVSDGDKILPFLEDQIFDAAPLYRILRLISVHSLTSGGLKPSVLQQYRRAVNQSYGSSALNKILKMQKMGLIREKGGSGKMSCEYAPILFQQMKKQYDMLPQNVNEMKLDDPSYAYSGFTPLLVKIIEEGDKVRWTGWQKTIVGAENSTTKNDVIADSDSSGTCIFVLGGITRAETAIIKESLPNVSLITTSAMLTGDKILENITNI</sequence>